<dbReference type="PANTHER" id="PTHR33841">
    <property type="entry name" value="DNA METHYLTRANSFERASE YEEA-RELATED"/>
    <property type="match status" value="1"/>
</dbReference>
<dbReference type="EC" id="2.1.1.72" evidence="1"/>
<reference evidence="8" key="1">
    <citation type="journal article" date="2021" name="Proc. Natl. Acad. Sci. U.S.A.">
        <title>A Catalog of Tens of Thousands of Viruses from Human Metagenomes Reveals Hidden Associations with Chronic Diseases.</title>
        <authorList>
            <person name="Tisza M.J."/>
            <person name="Buck C.B."/>
        </authorList>
    </citation>
    <scope>NUCLEOTIDE SEQUENCE</scope>
    <source>
        <strain evidence="8">CtPxx43</strain>
    </source>
</reference>
<name>A0A8S5PER9_9CAUD</name>
<dbReference type="Pfam" id="PF20473">
    <property type="entry name" value="MmeI_Mtase"/>
    <property type="match status" value="1"/>
</dbReference>
<evidence type="ECO:0000256" key="2">
    <source>
        <dbReference type="ARBA" id="ARBA00022603"/>
    </source>
</evidence>
<dbReference type="Pfam" id="PF20466">
    <property type="entry name" value="MmeI_TRD"/>
    <property type="match status" value="1"/>
</dbReference>
<proteinExistence type="predicted"/>
<dbReference type="EMBL" id="BK015396">
    <property type="protein sequence ID" value="DAE04873.1"/>
    <property type="molecule type" value="Genomic_DNA"/>
</dbReference>
<dbReference type="Pfam" id="PF20467">
    <property type="entry name" value="MmeI_C"/>
    <property type="match status" value="1"/>
</dbReference>
<protein>
    <recommendedName>
        <fullName evidence="1">site-specific DNA-methyltransferase (adenine-specific)</fullName>
        <ecNumber evidence="1">2.1.1.72</ecNumber>
    </recommendedName>
</protein>
<dbReference type="InterPro" id="IPR046816">
    <property type="entry name" value="MmeI_Mtase"/>
</dbReference>
<dbReference type="Gene3D" id="3.40.50.150">
    <property type="entry name" value="Vaccinia Virus protein VP39"/>
    <property type="match status" value="1"/>
</dbReference>
<feature type="domain" description="MmeI-like DNA-methyltransferase" evidence="7">
    <location>
        <begin position="317"/>
        <end position="562"/>
    </location>
</feature>
<feature type="domain" description="MmeI-like C-terminal" evidence="6">
    <location>
        <begin position="788"/>
        <end position="866"/>
    </location>
</feature>
<dbReference type="GO" id="GO:0016787">
    <property type="term" value="F:hydrolase activity"/>
    <property type="evidence" value="ECO:0007669"/>
    <property type="project" value="UniProtKB-KW"/>
</dbReference>
<evidence type="ECO:0000259" key="7">
    <source>
        <dbReference type="Pfam" id="PF20473"/>
    </source>
</evidence>
<dbReference type="GO" id="GO:0009007">
    <property type="term" value="F:site-specific DNA-methyltransferase (adenine-specific) activity"/>
    <property type="evidence" value="ECO:0007669"/>
    <property type="project" value="UniProtKB-EC"/>
</dbReference>
<keyword evidence="3" id="KW-0808">Transferase</keyword>
<evidence type="ECO:0000256" key="3">
    <source>
        <dbReference type="ARBA" id="ARBA00022679"/>
    </source>
</evidence>
<evidence type="ECO:0000313" key="8">
    <source>
        <dbReference type="EMBL" id="DAE04873.1"/>
    </source>
</evidence>
<feature type="domain" description="MmeI-like target recognition" evidence="5">
    <location>
        <begin position="587"/>
        <end position="786"/>
    </location>
</feature>
<dbReference type="InterPro" id="IPR029063">
    <property type="entry name" value="SAM-dependent_MTases_sf"/>
</dbReference>
<dbReference type="InterPro" id="IPR046820">
    <property type="entry name" value="MmeI_TRD"/>
</dbReference>
<evidence type="ECO:0000259" key="5">
    <source>
        <dbReference type="Pfam" id="PF20466"/>
    </source>
</evidence>
<comment type="catalytic activity">
    <reaction evidence="4">
        <text>a 2'-deoxyadenosine in DNA + S-adenosyl-L-methionine = an N(6)-methyl-2'-deoxyadenosine in DNA + S-adenosyl-L-homocysteine + H(+)</text>
        <dbReference type="Rhea" id="RHEA:15197"/>
        <dbReference type="Rhea" id="RHEA-COMP:12418"/>
        <dbReference type="Rhea" id="RHEA-COMP:12419"/>
        <dbReference type="ChEBI" id="CHEBI:15378"/>
        <dbReference type="ChEBI" id="CHEBI:57856"/>
        <dbReference type="ChEBI" id="CHEBI:59789"/>
        <dbReference type="ChEBI" id="CHEBI:90615"/>
        <dbReference type="ChEBI" id="CHEBI:90616"/>
        <dbReference type="EC" id="2.1.1.72"/>
    </reaction>
</comment>
<dbReference type="GO" id="GO:0032259">
    <property type="term" value="P:methylation"/>
    <property type="evidence" value="ECO:0007669"/>
    <property type="project" value="UniProtKB-KW"/>
</dbReference>
<accession>A0A8S5PER9</accession>
<dbReference type="InterPro" id="IPR046818">
    <property type="entry name" value="MmeI_C"/>
</dbReference>
<organism evidence="8">
    <name type="scientific">Siphoviridae sp. ctPxx43</name>
    <dbReference type="NCBI Taxonomy" id="2825489"/>
    <lineage>
        <taxon>Viruses</taxon>
        <taxon>Duplodnaviria</taxon>
        <taxon>Heunggongvirae</taxon>
        <taxon>Uroviricota</taxon>
        <taxon>Caudoviricetes</taxon>
    </lineage>
</organism>
<dbReference type="PANTHER" id="PTHR33841:SF1">
    <property type="entry name" value="DNA METHYLTRANSFERASE A"/>
    <property type="match status" value="1"/>
</dbReference>
<evidence type="ECO:0000259" key="6">
    <source>
        <dbReference type="Pfam" id="PF20467"/>
    </source>
</evidence>
<sequence>MSTKGQMNYIELENRIKAAEEQGSDAMFASGLFKAVDAPDATIKRADFSQSSLNNGVAYGRRLYLRRLSDETNMFKEMDASINNTSRSCRIWLFFNSHKVYAVDAEDGTSLSCSRNDLHNHAEFFFPAIGRERKSVTAQQKLDANIGDKAAGLSNELKMANPGTPVESIYNFVTSLVLMLILDAYYGLTNNGKTLSSYLDTHTNPDGSDMTAMLKAITQAMNGASPSADIKELDARLFAEPVPALQFSRKARQILLELSGLGWSEVKSYVPGAILQSLTAENQTSLTDNYLSRTNVLRLIGPLFIDEVRLNARNVRSTEDFRSFLDTINNIFILNPDSSSGDCLIGCLDELNTAIEAAAVASGNSPVLFPLDHILGIEPDSTAVTISRISLCLSMLAWSKRFGKIIDAKVATDILYTDRIINASSLSVDWSRVFSPNGKVYILGNTQYVGARMRSAEQTAEFDRVFSGLKNYRDIDYSGAYIYQAAKYMREHDAEASFIVTNSLTQGSQAGTLWPLVFDLGIHISFGWQSFKLQNLGRRLTTVTVVVIGIAKNNSNKERKLFVRTGSNDFEATHPASISPYLVPGEKIITRRSSPIGVGFPQMVKGNMPYTKRLILSAEEKNLLLDSYPEASKYVRYCNGSEEVLNGGERYCLYIRDEDKDDALSIPPIKERTDLVRLERASNKDASARKLALRPWSFREDNQTTTQSIVVPAVSSENYAYIPVDIVGPDTIITNLAFVIYDSDEWILGVLMSRMHNTWIKTVCGGLETRIRYSNVLGYNTFPFPSITEAKKEQIRNCVSDIYIARERMVGTTLAQKYKKGLMSKDLEIAHQRLDMVIDGCYQSAPFADDEARLYKLFEMYEEATAER</sequence>
<evidence type="ECO:0000256" key="1">
    <source>
        <dbReference type="ARBA" id="ARBA00011900"/>
    </source>
</evidence>
<keyword evidence="2" id="KW-0489">Methyltransferase</keyword>
<evidence type="ECO:0000256" key="4">
    <source>
        <dbReference type="ARBA" id="ARBA00047942"/>
    </source>
</evidence>
<dbReference type="SUPFAM" id="SSF53335">
    <property type="entry name" value="S-adenosyl-L-methionine-dependent methyltransferases"/>
    <property type="match status" value="1"/>
</dbReference>
<keyword evidence="8" id="KW-0378">Hydrolase</keyword>
<dbReference type="InterPro" id="IPR050953">
    <property type="entry name" value="N4_N6_ade-DNA_methylase"/>
</dbReference>